<dbReference type="PROSITE" id="PS01081">
    <property type="entry name" value="HTH_TETR_1"/>
    <property type="match status" value="1"/>
</dbReference>
<keyword evidence="8" id="KW-1185">Reference proteome</keyword>
<reference evidence="7 8" key="1">
    <citation type="submission" date="2019-01" db="EMBL/GenBank/DDBJ databases">
        <title>Draft genome sequence of Cellulomonas takizawaensis strain TKZ-21.</title>
        <authorList>
            <person name="Yamamura H."/>
            <person name="Hayashi T."/>
            <person name="Hamada M."/>
            <person name="Serisawa Y."/>
            <person name="Matsuyama K."/>
            <person name="Nakagawa Y."/>
            <person name="Otoguro M."/>
            <person name="Yanagida F."/>
            <person name="Hayakawa M."/>
        </authorList>
    </citation>
    <scope>NUCLEOTIDE SEQUENCE [LARGE SCALE GENOMIC DNA]</scope>
    <source>
        <strain evidence="7 8">NBRC12680</strain>
    </source>
</reference>
<dbReference type="Gene3D" id="1.10.357.10">
    <property type="entry name" value="Tetracycline Repressor, domain 2"/>
    <property type="match status" value="1"/>
</dbReference>
<gene>
    <name evidence="7" type="ORF">CBZ_34440</name>
</gene>
<dbReference type="AlphaFoldDB" id="A0A402DW91"/>
<dbReference type="PANTHER" id="PTHR30055:SF160">
    <property type="entry name" value="TRANSCRIPTIONAL REGULATORY PROTEIN (PROBABLY ASNC-FAMILY)-RELATED"/>
    <property type="match status" value="1"/>
</dbReference>
<name>A0A402DW91_9CELL</name>
<feature type="DNA-binding region" description="H-T-H motif" evidence="4">
    <location>
        <begin position="43"/>
        <end position="62"/>
    </location>
</feature>
<protein>
    <submittedName>
        <fullName evidence="7">TetR family transcriptional regulator</fullName>
    </submittedName>
</protein>
<feature type="domain" description="HTH tetR-type" evidence="6">
    <location>
        <begin position="20"/>
        <end position="80"/>
    </location>
</feature>
<dbReference type="GO" id="GO:0000976">
    <property type="term" value="F:transcription cis-regulatory region binding"/>
    <property type="evidence" value="ECO:0007669"/>
    <property type="project" value="TreeGrafter"/>
</dbReference>
<dbReference type="InterPro" id="IPR023772">
    <property type="entry name" value="DNA-bd_HTH_TetR-type_CS"/>
</dbReference>
<evidence type="ECO:0000256" key="5">
    <source>
        <dbReference type="SAM" id="MobiDB-lite"/>
    </source>
</evidence>
<evidence type="ECO:0000256" key="3">
    <source>
        <dbReference type="ARBA" id="ARBA00023163"/>
    </source>
</evidence>
<organism evidence="7 8">
    <name type="scientific">Cellulomonas biazotea</name>
    <dbReference type="NCBI Taxonomy" id="1709"/>
    <lineage>
        <taxon>Bacteria</taxon>
        <taxon>Bacillati</taxon>
        <taxon>Actinomycetota</taxon>
        <taxon>Actinomycetes</taxon>
        <taxon>Micrococcales</taxon>
        <taxon>Cellulomonadaceae</taxon>
        <taxon>Cellulomonas</taxon>
    </lineage>
</organism>
<sequence length="222" mass="23659">MTDGTEGSRHRARSPRMARDERRAQVLHIAQGLFSSEGFHHVSMDDIADRAEVSKPVLYRHFPSKLDLYLAVVDQCGSDLLAAVEVAVAPLEAGPVHRGAGRDVIAAIVRAYIDFVDVAGESSTLLFESDVTHDDDVRARVEHASLEAARRISAVLAQVTGLAPAASDTLAVSLIAMAQGAATHRLRSTPVADAGLTAELVTQLAWGGVAGLVRPDFVYEEA</sequence>
<dbReference type="EMBL" id="BIMR01000402">
    <property type="protein sequence ID" value="GCE78388.1"/>
    <property type="molecule type" value="Genomic_DNA"/>
</dbReference>
<dbReference type="InterPro" id="IPR050109">
    <property type="entry name" value="HTH-type_TetR-like_transc_reg"/>
</dbReference>
<comment type="caution">
    <text evidence="7">The sequence shown here is derived from an EMBL/GenBank/DDBJ whole genome shotgun (WGS) entry which is preliminary data.</text>
</comment>
<evidence type="ECO:0000313" key="7">
    <source>
        <dbReference type="EMBL" id="GCE78388.1"/>
    </source>
</evidence>
<dbReference type="Pfam" id="PF00440">
    <property type="entry name" value="TetR_N"/>
    <property type="match status" value="1"/>
</dbReference>
<evidence type="ECO:0000256" key="4">
    <source>
        <dbReference type="PROSITE-ProRule" id="PRU00335"/>
    </source>
</evidence>
<evidence type="ECO:0000256" key="2">
    <source>
        <dbReference type="ARBA" id="ARBA00023125"/>
    </source>
</evidence>
<dbReference type="GO" id="GO:0045892">
    <property type="term" value="P:negative regulation of DNA-templated transcription"/>
    <property type="evidence" value="ECO:0007669"/>
    <property type="project" value="UniProtKB-ARBA"/>
</dbReference>
<keyword evidence="3" id="KW-0804">Transcription</keyword>
<dbReference type="GO" id="GO:0003700">
    <property type="term" value="F:DNA-binding transcription factor activity"/>
    <property type="evidence" value="ECO:0007669"/>
    <property type="project" value="TreeGrafter"/>
</dbReference>
<dbReference type="PANTHER" id="PTHR30055">
    <property type="entry name" value="HTH-TYPE TRANSCRIPTIONAL REGULATOR RUTR"/>
    <property type="match status" value="1"/>
</dbReference>
<dbReference type="PROSITE" id="PS50977">
    <property type="entry name" value="HTH_TETR_2"/>
    <property type="match status" value="1"/>
</dbReference>
<dbReference type="SUPFAM" id="SSF48498">
    <property type="entry name" value="Tetracyclin repressor-like, C-terminal domain"/>
    <property type="match status" value="1"/>
</dbReference>
<keyword evidence="1" id="KW-0805">Transcription regulation</keyword>
<dbReference type="PRINTS" id="PR00455">
    <property type="entry name" value="HTHTETR"/>
</dbReference>
<evidence type="ECO:0000256" key="1">
    <source>
        <dbReference type="ARBA" id="ARBA00023015"/>
    </source>
</evidence>
<keyword evidence="2 4" id="KW-0238">DNA-binding</keyword>
<dbReference type="InterPro" id="IPR001647">
    <property type="entry name" value="HTH_TetR"/>
</dbReference>
<dbReference type="SUPFAM" id="SSF46689">
    <property type="entry name" value="Homeodomain-like"/>
    <property type="match status" value="1"/>
</dbReference>
<accession>A0A402DW91</accession>
<dbReference type="RefSeq" id="WP_130783072.1">
    <property type="nucleotide sequence ID" value="NZ_BIMR01000402.1"/>
</dbReference>
<evidence type="ECO:0000313" key="8">
    <source>
        <dbReference type="Proteomes" id="UP000289954"/>
    </source>
</evidence>
<feature type="region of interest" description="Disordered" evidence="5">
    <location>
        <begin position="1"/>
        <end position="20"/>
    </location>
</feature>
<dbReference type="InterPro" id="IPR036271">
    <property type="entry name" value="Tet_transcr_reg_TetR-rel_C_sf"/>
</dbReference>
<proteinExistence type="predicted"/>
<dbReference type="OrthoDB" id="70491at2"/>
<dbReference type="FunFam" id="1.10.10.60:FF:000141">
    <property type="entry name" value="TetR family transcriptional regulator"/>
    <property type="match status" value="1"/>
</dbReference>
<dbReference type="Proteomes" id="UP000289954">
    <property type="component" value="Unassembled WGS sequence"/>
</dbReference>
<dbReference type="InterPro" id="IPR009057">
    <property type="entry name" value="Homeodomain-like_sf"/>
</dbReference>
<evidence type="ECO:0000259" key="6">
    <source>
        <dbReference type="PROSITE" id="PS50977"/>
    </source>
</evidence>